<sequence>MSQQGAIVTADHAVRDQGMAFVIDLSGLVTAIQSVAQQKAPAGKVAGHQTRGDIVASKPLFSLTHSRSIPASTARISLH</sequence>
<evidence type="ECO:0000313" key="1">
    <source>
        <dbReference type="EMBL" id="MCY0149970.1"/>
    </source>
</evidence>
<comment type="caution">
    <text evidence="1">The sequence shown here is derived from an EMBL/GenBank/DDBJ whole genome shotgun (WGS) entry which is preliminary data.</text>
</comment>
<organism evidence="1 2">
    <name type="scientific">Hoeflea algicola</name>
    <dbReference type="NCBI Taxonomy" id="2983763"/>
    <lineage>
        <taxon>Bacteria</taxon>
        <taxon>Pseudomonadati</taxon>
        <taxon>Pseudomonadota</taxon>
        <taxon>Alphaproteobacteria</taxon>
        <taxon>Hyphomicrobiales</taxon>
        <taxon>Rhizobiaceae</taxon>
        <taxon>Hoeflea</taxon>
    </lineage>
</organism>
<proteinExistence type="predicted"/>
<dbReference type="RefSeq" id="WP_267655410.1">
    <property type="nucleotide sequence ID" value="NZ_JAOVZR010000001.1"/>
</dbReference>
<dbReference type="EMBL" id="JAOVZR010000001">
    <property type="protein sequence ID" value="MCY0149970.1"/>
    <property type="molecule type" value="Genomic_DNA"/>
</dbReference>
<name>A0ABT3ZDU0_9HYPH</name>
<accession>A0ABT3ZDU0</accession>
<gene>
    <name evidence="1" type="ORF">OEG84_20265</name>
</gene>
<protein>
    <recommendedName>
        <fullName evidence="3">CheW-like domain-containing protein</fullName>
    </recommendedName>
</protein>
<keyword evidence="2" id="KW-1185">Reference proteome</keyword>
<evidence type="ECO:0008006" key="3">
    <source>
        <dbReference type="Google" id="ProtNLM"/>
    </source>
</evidence>
<dbReference type="Proteomes" id="UP001073227">
    <property type="component" value="Unassembled WGS sequence"/>
</dbReference>
<reference evidence="1" key="1">
    <citation type="submission" date="2022-10" db="EMBL/GenBank/DDBJ databases">
        <title>Hoeflea sp. G2-23, isolated from marine algae.</title>
        <authorList>
            <person name="Kristyanto S."/>
            <person name="Kim J.M."/>
            <person name="Jeon C.O."/>
        </authorList>
    </citation>
    <scope>NUCLEOTIDE SEQUENCE</scope>
    <source>
        <strain evidence="1">G2-23</strain>
    </source>
</reference>
<evidence type="ECO:0000313" key="2">
    <source>
        <dbReference type="Proteomes" id="UP001073227"/>
    </source>
</evidence>